<keyword evidence="1" id="KW-0934">Plastid</keyword>
<proteinExistence type="predicted"/>
<accession>A0A4D6WNX8</accession>
<dbReference type="InterPro" id="IPR019656">
    <property type="entry name" value="Uncharacterised_Ycf34"/>
</dbReference>
<gene>
    <name evidence="1" type="primary">ycf34</name>
</gene>
<evidence type="ECO:0008006" key="2">
    <source>
        <dbReference type="Google" id="ProtNLM"/>
    </source>
</evidence>
<dbReference type="EMBL" id="MK814632">
    <property type="protein sequence ID" value="QCI05544.1"/>
    <property type="molecule type" value="Genomic_DNA"/>
</dbReference>
<protein>
    <recommendedName>
        <fullName evidence="2">Ycf34</fullName>
    </recommendedName>
</protein>
<dbReference type="AlphaFoldDB" id="A0A4D6WNX8"/>
<reference evidence="1" key="2">
    <citation type="submission" date="2019-04" db="EMBL/GenBank/DDBJ databases">
        <authorList>
            <person name="Pasella M."/>
        </authorList>
    </citation>
    <scope>NUCLEOTIDE SEQUENCE</scope>
    <source>
        <strain evidence="1">PD2952</strain>
    </source>
</reference>
<dbReference type="Pfam" id="PF10718">
    <property type="entry name" value="Ycf34"/>
    <property type="match status" value="1"/>
</dbReference>
<organism evidence="1">
    <name type="scientific">Crouania attenuata</name>
    <dbReference type="NCBI Taxonomy" id="42002"/>
    <lineage>
        <taxon>Eukaryota</taxon>
        <taxon>Rhodophyta</taxon>
        <taxon>Florideophyceae</taxon>
        <taxon>Rhodymeniophycidae</taxon>
        <taxon>Ceramiales</taxon>
        <taxon>Callithamniaceae</taxon>
        <taxon>Crouania</taxon>
    </lineage>
</organism>
<evidence type="ECO:0000313" key="1">
    <source>
        <dbReference type="EMBL" id="QCI05544.1"/>
    </source>
</evidence>
<reference evidence="1" key="1">
    <citation type="journal article" date="2019" name="Mol. Phylogenet. Evol.">
        <title>Morphological evolution and classification of the red algal order Ceramiales inferred using plastid phylogenomics.</title>
        <authorList>
            <person name="Diaz-Tapia P."/>
            <person name="Pasella M.M."/>
            <person name="Verbruggen H."/>
            <person name="Maggs C.A."/>
        </authorList>
    </citation>
    <scope>NUCLEOTIDE SEQUENCE</scope>
    <source>
        <strain evidence="1">PD2952</strain>
    </source>
</reference>
<geneLocation type="plastid" evidence="1"/>
<name>A0A4D6WNX8_9FLOR</name>
<sequence length="75" mass="9134">MCICVNCRHIKICRTYLFIEQQHKQQKKIDIVKQFVPSNTIVTVNLYYRTYMNIKLDWDLIECSSFIEKPGYWIK</sequence>